<feature type="domain" description="Strictosidine synthase conserved region" evidence="5">
    <location>
        <begin position="168"/>
        <end position="267"/>
    </location>
</feature>
<dbReference type="Gene3D" id="2.120.10.30">
    <property type="entry name" value="TolB, C-terminal domain"/>
    <property type="match status" value="1"/>
</dbReference>
<keyword evidence="7" id="KW-1185">Reference proteome</keyword>
<dbReference type="GO" id="GO:0016787">
    <property type="term" value="F:hydrolase activity"/>
    <property type="evidence" value="ECO:0007669"/>
    <property type="project" value="TreeGrafter"/>
</dbReference>
<dbReference type="Proteomes" id="UP001201812">
    <property type="component" value="Unassembled WGS sequence"/>
</dbReference>
<keyword evidence="4" id="KW-0732">Signal</keyword>
<feature type="signal peptide" evidence="4">
    <location>
        <begin position="1"/>
        <end position="18"/>
    </location>
</feature>
<comment type="caution">
    <text evidence="6">The sequence shown here is derived from an EMBL/GenBank/DDBJ whole genome shotgun (WGS) entry which is preliminary data.</text>
</comment>
<dbReference type="PANTHER" id="PTHR10426">
    <property type="entry name" value="STRICTOSIDINE SYNTHASE-RELATED"/>
    <property type="match status" value="1"/>
</dbReference>
<dbReference type="SUPFAM" id="SSF63829">
    <property type="entry name" value="Calcium-dependent phosphotriesterase"/>
    <property type="match status" value="1"/>
</dbReference>
<dbReference type="InterPro" id="IPR018119">
    <property type="entry name" value="Strictosidine_synth_cons-reg"/>
</dbReference>
<evidence type="ECO:0000313" key="6">
    <source>
        <dbReference type="EMBL" id="KAI1720173.1"/>
    </source>
</evidence>
<evidence type="ECO:0000256" key="3">
    <source>
        <dbReference type="ARBA" id="ARBA00023180"/>
    </source>
</evidence>
<keyword evidence="2" id="KW-0597">Phosphoprotein</keyword>
<evidence type="ECO:0000256" key="1">
    <source>
        <dbReference type="ARBA" id="ARBA00009191"/>
    </source>
</evidence>
<name>A0AAD4N957_9BILA</name>
<evidence type="ECO:0000256" key="2">
    <source>
        <dbReference type="ARBA" id="ARBA00022553"/>
    </source>
</evidence>
<keyword evidence="3" id="KW-0325">Glycoprotein</keyword>
<accession>A0AAD4N957</accession>
<dbReference type="EMBL" id="JAKKPZ010000006">
    <property type="protein sequence ID" value="KAI1720173.1"/>
    <property type="molecule type" value="Genomic_DNA"/>
</dbReference>
<protein>
    <submittedName>
        <fullName evidence="6">Strictosidine synthase domain-containing protein</fullName>
    </submittedName>
</protein>
<proteinExistence type="inferred from homology"/>
<feature type="chain" id="PRO_5041941482" evidence="4">
    <location>
        <begin position="19"/>
        <end position="402"/>
    </location>
</feature>
<evidence type="ECO:0000259" key="5">
    <source>
        <dbReference type="Pfam" id="PF03088"/>
    </source>
</evidence>
<dbReference type="GO" id="GO:0012505">
    <property type="term" value="C:endomembrane system"/>
    <property type="evidence" value="ECO:0007669"/>
    <property type="project" value="TreeGrafter"/>
</dbReference>
<organism evidence="6 7">
    <name type="scientific">Ditylenchus destructor</name>
    <dbReference type="NCBI Taxonomy" id="166010"/>
    <lineage>
        <taxon>Eukaryota</taxon>
        <taxon>Metazoa</taxon>
        <taxon>Ecdysozoa</taxon>
        <taxon>Nematoda</taxon>
        <taxon>Chromadorea</taxon>
        <taxon>Rhabditida</taxon>
        <taxon>Tylenchina</taxon>
        <taxon>Tylenchomorpha</taxon>
        <taxon>Sphaerularioidea</taxon>
        <taxon>Anguinidae</taxon>
        <taxon>Anguininae</taxon>
        <taxon>Ditylenchus</taxon>
    </lineage>
</organism>
<gene>
    <name evidence="6" type="ORF">DdX_05549</name>
</gene>
<sequence length="402" mass="44873">MVVGSVLLSLSVTFLALAILLSSNEFSPKEYSLPPPPELTGPLAVKGNEIKGEVRLLEGQVPGPESIVVEKDALYTCLGDGRCVKISIKDNKILKTVRLTSHTGCNGKLSTIGYCGRPLGLRRYNQNLFTVADAILGIYNVNFEKETSEVIISSEMKVDGTKITFPDDFDYLDNDTIVFSDASTRYPFQLFIVSFLEHQSDGRWVINILAFYISIFSVIQCKLSTHECHTLYDGLNFANGVQVHPDKQSILVSESAGARIHRYYFTGPKKGRREIFAENLPGFPDNVRTSKNGKSIYVALFAYRGNDQPSFFDQTARHPWIRKIVGTMVQILPEPLVHRAFSMTTAAHGVVVELDLTGKIIKSYHDTEGKVIQSISEVQDDGDKYLYLGSFSNKYIGRIMKY</sequence>
<evidence type="ECO:0000256" key="4">
    <source>
        <dbReference type="SAM" id="SignalP"/>
    </source>
</evidence>
<dbReference type="InterPro" id="IPR011042">
    <property type="entry name" value="6-blade_b-propeller_TolB-like"/>
</dbReference>
<evidence type="ECO:0000313" key="7">
    <source>
        <dbReference type="Proteomes" id="UP001201812"/>
    </source>
</evidence>
<reference evidence="6" key="1">
    <citation type="submission" date="2022-01" db="EMBL/GenBank/DDBJ databases">
        <title>Genome Sequence Resource for Two Populations of Ditylenchus destructor, the Migratory Endoparasitic Phytonematode.</title>
        <authorList>
            <person name="Zhang H."/>
            <person name="Lin R."/>
            <person name="Xie B."/>
        </authorList>
    </citation>
    <scope>NUCLEOTIDE SEQUENCE</scope>
    <source>
        <strain evidence="6">BazhouSP</strain>
    </source>
</reference>
<dbReference type="AlphaFoldDB" id="A0AAD4N957"/>
<comment type="similarity">
    <text evidence="1">Belongs to the strictosidine synthase family.</text>
</comment>
<dbReference type="PANTHER" id="PTHR10426:SF88">
    <property type="entry name" value="ADIPOCYTE PLASMA MEMBRANE-ASSOCIATED PROTEIN HEMOMUCIN-RELATED"/>
    <property type="match status" value="1"/>
</dbReference>
<dbReference type="Pfam" id="PF03088">
    <property type="entry name" value="Str_synth"/>
    <property type="match status" value="1"/>
</dbReference>